<dbReference type="SUPFAM" id="SSF54427">
    <property type="entry name" value="NTF2-like"/>
    <property type="match status" value="1"/>
</dbReference>
<dbReference type="PANTHER" id="PTHR34957">
    <property type="entry name" value="NUCLEAR TRANSPORT FACTOR 2 (NTF2) FAMILY PROTEIN"/>
    <property type="match status" value="1"/>
</dbReference>
<name>A0AA48RE75_9ZZZZ</name>
<organism evidence="2">
    <name type="scientific">freshwater sediment metagenome</name>
    <dbReference type="NCBI Taxonomy" id="556182"/>
    <lineage>
        <taxon>unclassified sequences</taxon>
        <taxon>metagenomes</taxon>
        <taxon>ecological metagenomes</taxon>
    </lineage>
</organism>
<accession>A0AA48RE75</accession>
<evidence type="ECO:0000259" key="1">
    <source>
        <dbReference type="Pfam" id="PF13474"/>
    </source>
</evidence>
<dbReference type="InterPro" id="IPR037401">
    <property type="entry name" value="SnoaL-like"/>
</dbReference>
<evidence type="ECO:0000313" key="2">
    <source>
        <dbReference type="EMBL" id="CAJ0868850.1"/>
    </source>
</evidence>
<dbReference type="Pfam" id="PF13474">
    <property type="entry name" value="SnoaL_3"/>
    <property type="match status" value="1"/>
</dbReference>
<feature type="domain" description="SnoaL-like" evidence="1">
    <location>
        <begin position="13"/>
        <end position="123"/>
    </location>
</feature>
<gene>
    <name evidence="2" type="ORF">AMST5_02083</name>
</gene>
<dbReference type="PANTHER" id="PTHR34957:SF1">
    <property type="entry name" value="NUCLEAR TRANSPORT FACTOR 2 (NTF2) FAMILY PROTEIN"/>
    <property type="match status" value="1"/>
</dbReference>
<dbReference type="EMBL" id="OY288114">
    <property type="protein sequence ID" value="CAJ0868850.1"/>
    <property type="molecule type" value="Genomic_DNA"/>
</dbReference>
<sequence>MAQVPSMDENALLAANAAYYRAFAAHDIAAMEAIWVEEGATCVHPGWPALVTRAAVIASYRDIFRNPAQDAVTARDERTLIDDAGGRVFCVEEVGGGLLLATNWFRLIDGRWRLLHHQASPLAPVRPAPQEAKRSFH</sequence>
<protein>
    <recommendedName>
        <fullName evidence="1">SnoaL-like domain-containing protein</fullName>
    </recommendedName>
</protein>
<proteinExistence type="predicted"/>
<dbReference type="AlphaFoldDB" id="A0AA48RE75"/>
<dbReference type="Gene3D" id="3.10.450.50">
    <property type="match status" value="1"/>
</dbReference>
<dbReference type="InterPro" id="IPR032710">
    <property type="entry name" value="NTF2-like_dom_sf"/>
</dbReference>
<reference evidence="2" key="1">
    <citation type="submission" date="2023-07" db="EMBL/GenBank/DDBJ databases">
        <authorList>
            <person name="Pelsma A.J. K."/>
        </authorList>
    </citation>
    <scope>NUCLEOTIDE SEQUENCE</scope>
</reference>